<dbReference type="AlphaFoldDB" id="A0A1X7KN28"/>
<sequence>MKHSSWIVNPSPHPEASVRLVCLPYAGGSAAVYRPWLRAFPSQVEVVAIQLPGRGGRFKESLYDQADELVNALFRDCQHYFAEKPLILFGHSMGAMLAYELALKLEQCLPGMLRHLIVSAFRGEQRPPSPKVRHLLSDLELREELKHLNGTPPELLHNKELMELFVPIIRADMKMCDTYRFDERVLHTGITAFGGVQDPEVSEAELEAWSKRTEGAYELKMYPGDHFFFQQDEQSFLQELNQIVERLHLHRV</sequence>
<dbReference type="EMBL" id="FXAZ01000003">
    <property type="protein sequence ID" value="SMG42605.1"/>
    <property type="molecule type" value="Genomic_DNA"/>
</dbReference>
<organism evidence="3 4">
    <name type="scientific">Paenibacillus aquistagni</name>
    <dbReference type="NCBI Taxonomy" id="1852522"/>
    <lineage>
        <taxon>Bacteria</taxon>
        <taxon>Bacillati</taxon>
        <taxon>Bacillota</taxon>
        <taxon>Bacilli</taxon>
        <taxon>Bacillales</taxon>
        <taxon>Paenibacillaceae</taxon>
        <taxon>Paenibacillus</taxon>
    </lineage>
</organism>
<gene>
    <name evidence="3" type="ORF">SAMN06295960_2515</name>
</gene>
<dbReference type="InterPro" id="IPR029058">
    <property type="entry name" value="AB_hydrolase_fold"/>
</dbReference>
<dbReference type="GO" id="GO:0016787">
    <property type="term" value="F:hydrolase activity"/>
    <property type="evidence" value="ECO:0007669"/>
    <property type="project" value="UniProtKB-KW"/>
</dbReference>
<protein>
    <submittedName>
        <fullName evidence="3">Medium-chain acyl-[acyl-carrier-protein] hydrolase</fullName>
    </submittedName>
</protein>
<dbReference type="RefSeq" id="WP_170936498.1">
    <property type="nucleotide sequence ID" value="NZ_FXAZ01000003.1"/>
</dbReference>
<evidence type="ECO:0000313" key="3">
    <source>
        <dbReference type="EMBL" id="SMG42605.1"/>
    </source>
</evidence>
<dbReference type="InterPro" id="IPR001031">
    <property type="entry name" value="Thioesterase"/>
</dbReference>
<name>A0A1X7KN28_9BACL</name>
<evidence type="ECO:0000313" key="4">
    <source>
        <dbReference type="Proteomes" id="UP000193834"/>
    </source>
</evidence>
<dbReference type="STRING" id="1852522.SAMN06295960_2515"/>
<keyword evidence="4" id="KW-1185">Reference proteome</keyword>
<evidence type="ECO:0000256" key="1">
    <source>
        <dbReference type="ARBA" id="ARBA00007169"/>
    </source>
</evidence>
<dbReference type="PANTHER" id="PTHR11487">
    <property type="entry name" value="THIOESTERASE"/>
    <property type="match status" value="1"/>
</dbReference>
<dbReference type="PANTHER" id="PTHR11487:SF0">
    <property type="entry name" value="S-ACYL FATTY ACID SYNTHASE THIOESTERASE, MEDIUM CHAIN"/>
    <property type="match status" value="1"/>
</dbReference>
<comment type="similarity">
    <text evidence="1">Belongs to the thioesterase family.</text>
</comment>
<evidence type="ECO:0000259" key="2">
    <source>
        <dbReference type="Pfam" id="PF00975"/>
    </source>
</evidence>
<accession>A0A1X7KN28</accession>
<dbReference type="Pfam" id="PF00975">
    <property type="entry name" value="Thioesterase"/>
    <property type="match status" value="1"/>
</dbReference>
<keyword evidence="3" id="KW-0378">Hydrolase</keyword>
<proteinExistence type="inferred from homology"/>
<dbReference type="SUPFAM" id="SSF53474">
    <property type="entry name" value="alpha/beta-Hydrolases"/>
    <property type="match status" value="1"/>
</dbReference>
<dbReference type="GO" id="GO:0008610">
    <property type="term" value="P:lipid biosynthetic process"/>
    <property type="evidence" value="ECO:0007669"/>
    <property type="project" value="TreeGrafter"/>
</dbReference>
<dbReference type="Gene3D" id="3.40.50.1820">
    <property type="entry name" value="alpha/beta hydrolase"/>
    <property type="match status" value="1"/>
</dbReference>
<feature type="domain" description="Thioesterase" evidence="2">
    <location>
        <begin position="19"/>
        <end position="237"/>
    </location>
</feature>
<dbReference type="InterPro" id="IPR012223">
    <property type="entry name" value="TEII"/>
</dbReference>
<reference evidence="3 4" key="1">
    <citation type="submission" date="2017-04" db="EMBL/GenBank/DDBJ databases">
        <authorList>
            <person name="Afonso C.L."/>
            <person name="Miller P.J."/>
            <person name="Scott M.A."/>
            <person name="Spackman E."/>
            <person name="Goraichik I."/>
            <person name="Dimitrov K.M."/>
            <person name="Suarez D.L."/>
            <person name="Swayne D.E."/>
        </authorList>
    </citation>
    <scope>NUCLEOTIDE SEQUENCE [LARGE SCALE GENOMIC DNA]</scope>
    <source>
        <strain evidence="3 4">11</strain>
    </source>
</reference>
<dbReference type="Proteomes" id="UP000193834">
    <property type="component" value="Unassembled WGS sequence"/>
</dbReference>